<dbReference type="InterPro" id="IPR014752">
    <property type="entry name" value="Arrestin-like_C"/>
</dbReference>
<dbReference type="AlphaFoldDB" id="A0A9W9F8B1"/>
<proteinExistence type="predicted"/>
<gene>
    <name evidence="1" type="ORF">NUU61_004822</name>
</gene>
<evidence type="ECO:0000313" key="1">
    <source>
        <dbReference type="EMBL" id="KAJ5095466.1"/>
    </source>
</evidence>
<keyword evidence="2" id="KW-1185">Reference proteome</keyword>
<evidence type="ECO:0008006" key="3">
    <source>
        <dbReference type="Google" id="ProtNLM"/>
    </source>
</evidence>
<dbReference type="RefSeq" id="XP_056511017.1">
    <property type="nucleotide sequence ID" value="XM_056655404.1"/>
</dbReference>
<dbReference type="Proteomes" id="UP001141434">
    <property type="component" value="Unassembled WGS sequence"/>
</dbReference>
<dbReference type="EMBL" id="JAPMSZ010000007">
    <property type="protein sequence ID" value="KAJ5095466.1"/>
    <property type="molecule type" value="Genomic_DNA"/>
</dbReference>
<accession>A0A9W9F8B1</accession>
<dbReference type="OrthoDB" id="2333384at2759"/>
<reference evidence="1" key="1">
    <citation type="submission" date="2022-11" db="EMBL/GenBank/DDBJ databases">
        <authorList>
            <person name="Petersen C."/>
        </authorList>
    </citation>
    <scope>NUCLEOTIDE SEQUENCE</scope>
    <source>
        <strain evidence="1">IBT 34128</strain>
    </source>
</reference>
<dbReference type="Gene3D" id="2.60.40.640">
    <property type="match status" value="1"/>
</dbReference>
<organism evidence="1 2">
    <name type="scientific">Penicillium alfredii</name>
    <dbReference type="NCBI Taxonomy" id="1506179"/>
    <lineage>
        <taxon>Eukaryota</taxon>
        <taxon>Fungi</taxon>
        <taxon>Dikarya</taxon>
        <taxon>Ascomycota</taxon>
        <taxon>Pezizomycotina</taxon>
        <taxon>Eurotiomycetes</taxon>
        <taxon>Eurotiomycetidae</taxon>
        <taxon>Eurotiales</taxon>
        <taxon>Aspergillaceae</taxon>
        <taxon>Penicillium</taxon>
    </lineage>
</organism>
<comment type="caution">
    <text evidence="1">The sequence shown here is derived from an EMBL/GenBank/DDBJ whole genome shotgun (WGS) entry which is preliminary data.</text>
</comment>
<reference evidence="1" key="2">
    <citation type="journal article" date="2023" name="IMA Fungus">
        <title>Comparative genomic study of the Penicillium genus elucidates a diverse pangenome and 15 lateral gene transfer events.</title>
        <authorList>
            <person name="Petersen C."/>
            <person name="Sorensen T."/>
            <person name="Nielsen M.R."/>
            <person name="Sondergaard T.E."/>
            <person name="Sorensen J.L."/>
            <person name="Fitzpatrick D.A."/>
            <person name="Frisvad J.C."/>
            <person name="Nielsen K.L."/>
        </authorList>
    </citation>
    <scope>NUCLEOTIDE SEQUENCE</scope>
    <source>
        <strain evidence="1">IBT 34128</strain>
    </source>
</reference>
<evidence type="ECO:0000313" key="2">
    <source>
        <dbReference type="Proteomes" id="UP001141434"/>
    </source>
</evidence>
<name>A0A9W9F8B1_9EURO</name>
<protein>
    <recommendedName>
        <fullName evidence="3">Arrestin-like N-terminal domain-containing protein</fullName>
    </recommendedName>
</protein>
<sequence length="416" mass="46320">MPPSTAPEDLKFDVAAPPGWTFSPGDTIIGNVVRHAPIVAPDAIVTLGLIGRLRVRISEQEGPGTYSQHKYTHYRSEWNLINHKLDVISRGPLHLAEGSDESLSWPFSIDIPTEPIDTVTQNRIQKASFLPLNKDDPACHVLPGSFISAGKSTIGSCEAYVEYFLKSELRYIRSGSAEAHTVTWPVTVRYPVEEADLFSLQVSRTQGKIQSQRLLPGMENKSLSLKQKTLKAFGSSSVPEFHYQVEFTFPHVLQLDHPSPIPITLNVVPQRDKISTNVKEVTPDVHIHELKILLWRRTSARAPTYDKENVRGDTILSSMDFKLETAFRDIQTPLVISIGKGNEPIDLGSIFQLFLHPNGLTSGKKRYLSRASVYPTFTSWSIRHTHTLEWKVSLTIAGEFQTVGASNVPLRIIGAA</sequence>
<dbReference type="GeneID" id="81394572"/>